<evidence type="ECO:0000313" key="3">
    <source>
        <dbReference type="Proteomes" id="UP000708148"/>
    </source>
</evidence>
<feature type="transmembrane region" description="Helical" evidence="1">
    <location>
        <begin position="98"/>
        <end position="118"/>
    </location>
</feature>
<evidence type="ECO:0000256" key="1">
    <source>
        <dbReference type="SAM" id="Phobius"/>
    </source>
</evidence>
<feature type="transmembrane region" description="Helical" evidence="1">
    <location>
        <begin position="262"/>
        <end position="286"/>
    </location>
</feature>
<keyword evidence="1" id="KW-0472">Membrane</keyword>
<feature type="transmembrane region" description="Helical" evidence="1">
    <location>
        <begin position="185"/>
        <end position="206"/>
    </location>
</feature>
<feature type="transmembrane region" description="Helical" evidence="1">
    <location>
        <begin position="226"/>
        <end position="250"/>
    </location>
</feature>
<feature type="transmembrane region" description="Helical" evidence="1">
    <location>
        <begin position="138"/>
        <end position="165"/>
    </location>
</feature>
<accession>A0A8S1JAV1</accession>
<name>A0A8S1JAV1_9CHLO</name>
<dbReference type="EMBL" id="CAJHUC010002971">
    <property type="protein sequence ID" value="CAD7704903.1"/>
    <property type="molecule type" value="Genomic_DNA"/>
</dbReference>
<sequence length="345" mass="36659">MADAKGVNVNRTAGLLGLFSAFLLVEGVIRVALVLALNHDSDEDPNADWDGMGGDTFPEWLRFVGALLEVAAGVAGLGLALGVMAFDYHSAAITGAGVMLMLSLWFTFVVFVFAQPAFDASKLDASRHDDLTLGQWRGVVTLGIIGSAGYCGALQGGQVFFAWQLWRIGAGDASQYTKPYYAARLVYYSTLALLAGVSQLAIGIFIRDEVGEGRLEGPQRVGAPPYFIAYPELNIAAGLLVTFASLAGYVRAVAQRPSGRLVFAWLWACTWMVQVLFMAVTQLGLWSTGTPLERTQRVFVSGMLVGLTLSVSILPPYMDAMMHSPDAGASPGGDSKMSLMPSGGA</sequence>
<dbReference type="AlphaFoldDB" id="A0A8S1JAV1"/>
<proteinExistence type="predicted"/>
<gene>
    <name evidence="2" type="ORF">OSTQU699_LOCUS10258</name>
</gene>
<comment type="caution">
    <text evidence="2">The sequence shown here is derived from an EMBL/GenBank/DDBJ whole genome shotgun (WGS) entry which is preliminary data.</text>
</comment>
<dbReference type="OrthoDB" id="42025at2759"/>
<evidence type="ECO:0000313" key="2">
    <source>
        <dbReference type="EMBL" id="CAD7704903.1"/>
    </source>
</evidence>
<dbReference type="Proteomes" id="UP000708148">
    <property type="component" value="Unassembled WGS sequence"/>
</dbReference>
<organism evidence="2 3">
    <name type="scientific">Ostreobium quekettii</name>
    <dbReference type="NCBI Taxonomy" id="121088"/>
    <lineage>
        <taxon>Eukaryota</taxon>
        <taxon>Viridiplantae</taxon>
        <taxon>Chlorophyta</taxon>
        <taxon>core chlorophytes</taxon>
        <taxon>Ulvophyceae</taxon>
        <taxon>TCBD clade</taxon>
        <taxon>Bryopsidales</taxon>
        <taxon>Ostreobineae</taxon>
        <taxon>Ostreobiaceae</taxon>
        <taxon>Ostreobium</taxon>
    </lineage>
</organism>
<feature type="transmembrane region" description="Helical" evidence="1">
    <location>
        <begin position="298"/>
        <end position="317"/>
    </location>
</feature>
<feature type="transmembrane region" description="Helical" evidence="1">
    <location>
        <begin position="60"/>
        <end position="86"/>
    </location>
</feature>
<keyword evidence="1" id="KW-1133">Transmembrane helix</keyword>
<reference evidence="2" key="1">
    <citation type="submission" date="2020-12" db="EMBL/GenBank/DDBJ databases">
        <authorList>
            <person name="Iha C."/>
        </authorList>
    </citation>
    <scope>NUCLEOTIDE SEQUENCE</scope>
</reference>
<keyword evidence="1" id="KW-0812">Transmembrane</keyword>
<protein>
    <submittedName>
        <fullName evidence="2">Uncharacterized protein</fullName>
    </submittedName>
</protein>
<keyword evidence="3" id="KW-1185">Reference proteome</keyword>